<dbReference type="InterPro" id="IPR028422">
    <property type="entry name" value="GREB1"/>
</dbReference>
<comment type="caution">
    <text evidence="1">The sequence shown here is derived from an EMBL/GenBank/DDBJ whole genome shotgun (WGS) entry which is preliminary data.</text>
</comment>
<proteinExistence type="predicted"/>
<gene>
    <name evidence="1" type="ORF">M9458_034792</name>
</gene>
<dbReference type="AlphaFoldDB" id="A0ABD0PA85"/>
<dbReference type="PANTHER" id="PTHR15720">
    <property type="entry name" value="GREB1-RELATED"/>
    <property type="match status" value="1"/>
</dbReference>
<protein>
    <submittedName>
        <fullName evidence="1">Uncharacterized protein</fullName>
    </submittedName>
</protein>
<sequence length="52" mass="5984">MGNSYTGHLQSTRFEEVLHNSIEASLRSNTVVPRPVFSQLYLEAEQRPYSQD</sequence>
<organism evidence="1 2">
    <name type="scientific">Cirrhinus mrigala</name>
    <name type="common">Mrigala</name>
    <dbReference type="NCBI Taxonomy" id="683832"/>
    <lineage>
        <taxon>Eukaryota</taxon>
        <taxon>Metazoa</taxon>
        <taxon>Chordata</taxon>
        <taxon>Craniata</taxon>
        <taxon>Vertebrata</taxon>
        <taxon>Euteleostomi</taxon>
        <taxon>Actinopterygii</taxon>
        <taxon>Neopterygii</taxon>
        <taxon>Teleostei</taxon>
        <taxon>Ostariophysi</taxon>
        <taxon>Cypriniformes</taxon>
        <taxon>Cyprinidae</taxon>
        <taxon>Labeoninae</taxon>
        <taxon>Labeonini</taxon>
        <taxon>Cirrhinus</taxon>
    </lineage>
</organism>
<dbReference type="PANTHER" id="PTHR15720:SF13">
    <property type="entry name" value="PROTEIN GREB1"/>
    <property type="match status" value="1"/>
</dbReference>
<reference evidence="1 2" key="1">
    <citation type="submission" date="2024-05" db="EMBL/GenBank/DDBJ databases">
        <title>Genome sequencing and assembly of Indian major carp, Cirrhinus mrigala (Hamilton, 1822).</title>
        <authorList>
            <person name="Mohindra V."/>
            <person name="Chowdhury L.M."/>
            <person name="Lal K."/>
            <person name="Jena J.K."/>
        </authorList>
    </citation>
    <scope>NUCLEOTIDE SEQUENCE [LARGE SCALE GENOMIC DNA]</scope>
    <source>
        <strain evidence="1">CM1030</strain>
        <tissue evidence="1">Blood</tissue>
    </source>
</reference>
<name>A0ABD0PA85_CIRMR</name>
<feature type="non-terminal residue" evidence="1">
    <location>
        <position position="52"/>
    </location>
</feature>
<accession>A0ABD0PA85</accession>
<keyword evidence="2" id="KW-1185">Reference proteome</keyword>
<evidence type="ECO:0000313" key="1">
    <source>
        <dbReference type="EMBL" id="KAL0170196.1"/>
    </source>
</evidence>
<dbReference type="Proteomes" id="UP001529510">
    <property type="component" value="Unassembled WGS sequence"/>
</dbReference>
<dbReference type="EMBL" id="JAMKFB020000017">
    <property type="protein sequence ID" value="KAL0170196.1"/>
    <property type="molecule type" value="Genomic_DNA"/>
</dbReference>
<evidence type="ECO:0000313" key="2">
    <source>
        <dbReference type="Proteomes" id="UP001529510"/>
    </source>
</evidence>